<dbReference type="EMBL" id="ATMT01000001">
    <property type="protein sequence ID" value="EPY09340.1"/>
    <property type="molecule type" value="Genomic_DNA"/>
</dbReference>
<dbReference type="RefSeq" id="WP_021257734.1">
    <property type="nucleotide sequence ID" value="NZ_ATMT01000001.1"/>
</dbReference>
<dbReference type="eggNOG" id="ENOG5030TDJ">
    <property type="taxonomic scope" value="Bacteria"/>
</dbReference>
<proteinExistence type="predicted"/>
<gene>
    <name evidence="1" type="ORF">PAALTS15_00565</name>
</gene>
<reference evidence="1 2" key="1">
    <citation type="submission" date="2013-05" db="EMBL/GenBank/DDBJ databases">
        <authorList>
            <person name="Strain E.A."/>
            <person name="Brown E."/>
            <person name="Allard M.W."/>
            <person name="Luo Y.L."/>
        </authorList>
    </citation>
    <scope>NUCLEOTIDE SEQUENCE [LARGE SCALE GENOMIC DNA]</scope>
    <source>
        <strain evidence="1 2">TS-15</strain>
    </source>
</reference>
<name>S9UFU5_PAEAL</name>
<sequence>MIFLTEPAFVLEETTFIIWTQYEKEQWLGSKDYSEEYCGLFQILLGGAEYYHSWASQFYEIDLELAQVKRMFKLEPIDNSVLKQLNKDLEIADIVDDLEEIGYPYVK</sequence>
<evidence type="ECO:0000313" key="2">
    <source>
        <dbReference type="Proteomes" id="UP000015344"/>
    </source>
</evidence>
<comment type="caution">
    <text evidence="1">The sequence shown here is derived from an EMBL/GenBank/DDBJ whole genome shotgun (WGS) entry which is preliminary data.</text>
</comment>
<dbReference type="AlphaFoldDB" id="S9UFU5"/>
<accession>S9UFU5</accession>
<evidence type="ECO:0000313" key="1">
    <source>
        <dbReference type="EMBL" id="EPY09340.1"/>
    </source>
</evidence>
<dbReference type="Proteomes" id="UP000015344">
    <property type="component" value="Unassembled WGS sequence"/>
</dbReference>
<organism evidence="1 2">
    <name type="scientific">Paenibacillus alvei TS-15</name>
    <dbReference type="NCBI Taxonomy" id="1117108"/>
    <lineage>
        <taxon>Bacteria</taxon>
        <taxon>Bacillati</taxon>
        <taxon>Bacillota</taxon>
        <taxon>Bacilli</taxon>
        <taxon>Bacillales</taxon>
        <taxon>Paenibacillaceae</taxon>
        <taxon>Paenibacillus</taxon>
    </lineage>
</organism>
<protein>
    <submittedName>
        <fullName evidence="1">Uncharacterized protein</fullName>
    </submittedName>
</protein>